<dbReference type="OrthoDB" id="250246at2"/>
<dbReference type="PANTHER" id="PTHR43586">
    <property type="entry name" value="CYSTEINE DESULFURASE"/>
    <property type="match status" value="1"/>
</dbReference>
<comment type="similarity">
    <text evidence="3">Belongs to the class-V pyridoxal-phosphate-dependent aminotransferase family.</text>
</comment>
<feature type="domain" description="Aminotransferase class V" evidence="5">
    <location>
        <begin position="16"/>
        <end position="358"/>
    </location>
</feature>
<name>A0A561SF01_9ACTN</name>
<evidence type="ECO:0000313" key="6">
    <source>
        <dbReference type="EMBL" id="TWF73422.1"/>
    </source>
</evidence>
<dbReference type="InterPro" id="IPR015424">
    <property type="entry name" value="PyrdxlP-dep_Trfase"/>
</dbReference>
<evidence type="ECO:0000259" key="5">
    <source>
        <dbReference type="Pfam" id="PF00266"/>
    </source>
</evidence>
<organism evidence="6 7">
    <name type="scientific">Kitasatospora viridis</name>
    <dbReference type="NCBI Taxonomy" id="281105"/>
    <lineage>
        <taxon>Bacteria</taxon>
        <taxon>Bacillati</taxon>
        <taxon>Actinomycetota</taxon>
        <taxon>Actinomycetes</taxon>
        <taxon>Kitasatosporales</taxon>
        <taxon>Streptomycetaceae</taxon>
        <taxon>Kitasatospora</taxon>
    </lineage>
</organism>
<dbReference type="Gene3D" id="3.40.640.10">
    <property type="entry name" value="Type I PLP-dependent aspartate aminotransferase-like (Major domain)"/>
    <property type="match status" value="1"/>
</dbReference>
<evidence type="ECO:0000256" key="4">
    <source>
        <dbReference type="RuleBase" id="RU004504"/>
    </source>
</evidence>
<evidence type="ECO:0000256" key="1">
    <source>
        <dbReference type="ARBA" id="ARBA00001933"/>
    </source>
</evidence>
<reference evidence="6 7" key="1">
    <citation type="submission" date="2019-06" db="EMBL/GenBank/DDBJ databases">
        <title>Sequencing the genomes of 1000 actinobacteria strains.</title>
        <authorList>
            <person name="Klenk H.-P."/>
        </authorList>
    </citation>
    <scope>NUCLEOTIDE SEQUENCE [LARGE SCALE GENOMIC DNA]</scope>
    <source>
        <strain evidence="6 7">DSM 44826</strain>
    </source>
</reference>
<dbReference type="Gene3D" id="3.90.1150.10">
    <property type="entry name" value="Aspartate Aminotransferase, domain 1"/>
    <property type="match status" value="1"/>
</dbReference>
<dbReference type="PANTHER" id="PTHR43586:SF15">
    <property type="entry name" value="BLR3095 PROTEIN"/>
    <property type="match status" value="1"/>
</dbReference>
<keyword evidence="7" id="KW-1185">Reference proteome</keyword>
<dbReference type="AlphaFoldDB" id="A0A561SF01"/>
<dbReference type="Pfam" id="PF00266">
    <property type="entry name" value="Aminotran_5"/>
    <property type="match status" value="1"/>
</dbReference>
<dbReference type="Proteomes" id="UP000317940">
    <property type="component" value="Unassembled WGS sequence"/>
</dbReference>
<comment type="caution">
    <text evidence="6">The sequence shown here is derived from an EMBL/GenBank/DDBJ whole genome shotgun (WGS) entry which is preliminary data.</text>
</comment>
<proteinExistence type="inferred from homology"/>
<sequence length="388" mass="41395">MTTRDTTGPTPPPRAYLDHAGLGRLRPPAVAAMRTALEQVLPHGSAEVGRVFGARTAARRSFARLLDCTPEEIALVPNTSTGIHLVADGLDWRPGDRVVLFDRDFPANVRPWLRLRERGVEVDWVPMREGGYRMADVAAAVRPGTRLIAVSHVNFATGFRCDLDRICELAAEVGALVCVDAVQSLGVLPLSLARTPVDFLAAGAHKWLGGPPGTGVFFCRASRLAALRTVPSGWFGYEEAAEATRGQPGGLRYDRPERATAARVEGGMYDLLGMVGLAEALAELEAIGIDAVAERVLALAGRLRAGLAERGYRLAVPDHRDGPSGASNLSGIISFSSPEIAGARIAEKLAGVGIQVSVPDGLVRVAPHFWTTDEEISIFLSSLCVQRS</sequence>
<dbReference type="EMBL" id="VIWT01000005">
    <property type="protein sequence ID" value="TWF73422.1"/>
    <property type="molecule type" value="Genomic_DNA"/>
</dbReference>
<dbReference type="InterPro" id="IPR000192">
    <property type="entry name" value="Aminotrans_V_dom"/>
</dbReference>
<evidence type="ECO:0000256" key="3">
    <source>
        <dbReference type="RuleBase" id="RU004075"/>
    </source>
</evidence>
<dbReference type="RefSeq" id="WP_145910412.1">
    <property type="nucleotide sequence ID" value="NZ_BAAAMZ010000001.1"/>
</dbReference>
<protein>
    <submittedName>
        <fullName evidence="6">Selenocysteine lyase/cysteine desulfurase</fullName>
    </submittedName>
</protein>
<evidence type="ECO:0000256" key="2">
    <source>
        <dbReference type="ARBA" id="ARBA00022898"/>
    </source>
</evidence>
<keyword evidence="2" id="KW-0663">Pyridoxal phosphate</keyword>
<dbReference type="GO" id="GO:0016829">
    <property type="term" value="F:lyase activity"/>
    <property type="evidence" value="ECO:0007669"/>
    <property type="project" value="UniProtKB-KW"/>
</dbReference>
<dbReference type="SUPFAM" id="SSF53383">
    <property type="entry name" value="PLP-dependent transferases"/>
    <property type="match status" value="1"/>
</dbReference>
<dbReference type="InterPro" id="IPR015421">
    <property type="entry name" value="PyrdxlP-dep_Trfase_major"/>
</dbReference>
<dbReference type="PROSITE" id="PS00595">
    <property type="entry name" value="AA_TRANSFER_CLASS_5"/>
    <property type="match status" value="1"/>
</dbReference>
<comment type="cofactor">
    <cofactor evidence="1 4">
        <name>pyridoxal 5'-phosphate</name>
        <dbReference type="ChEBI" id="CHEBI:597326"/>
    </cofactor>
</comment>
<evidence type="ECO:0000313" key="7">
    <source>
        <dbReference type="Proteomes" id="UP000317940"/>
    </source>
</evidence>
<gene>
    <name evidence="6" type="ORF">FHX73_1533</name>
</gene>
<dbReference type="InterPro" id="IPR020578">
    <property type="entry name" value="Aminotrans_V_PyrdxlP_BS"/>
</dbReference>
<dbReference type="InterPro" id="IPR015422">
    <property type="entry name" value="PyrdxlP-dep_Trfase_small"/>
</dbReference>
<accession>A0A561SF01</accession>
<keyword evidence="6" id="KW-0456">Lyase</keyword>